<dbReference type="OMA" id="SPCMHDI"/>
<dbReference type="InterPro" id="IPR043504">
    <property type="entry name" value="Peptidase_S1_PA_chymotrypsin"/>
</dbReference>
<name>A0A9J6GDC4_HAELO</name>
<dbReference type="SMART" id="SM00020">
    <property type="entry name" value="Tryp_SPc"/>
    <property type="match status" value="1"/>
</dbReference>
<dbReference type="PANTHER" id="PTHR24250">
    <property type="entry name" value="CHYMOTRYPSIN-RELATED"/>
    <property type="match status" value="1"/>
</dbReference>
<feature type="domain" description="Peptidase S1" evidence="3">
    <location>
        <begin position="34"/>
        <end position="266"/>
    </location>
</feature>
<reference evidence="4 5" key="1">
    <citation type="journal article" date="2020" name="Cell">
        <title>Large-Scale Comparative Analyses of Tick Genomes Elucidate Their Genetic Diversity and Vector Capacities.</title>
        <authorList>
            <consortium name="Tick Genome and Microbiome Consortium (TIGMIC)"/>
            <person name="Jia N."/>
            <person name="Wang J."/>
            <person name="Shi W."/>
            <person name="Du L."/>
            <person name="Sun Y."/>
            <person name="Zhan W."/>
            <person name="Jiang J.F."/>
            <person name="Wang Q."/>
            <person name="Zhang B."/>
            <person name="Ji P."/>
            <person name="Bell-Sakyi L."/>
            <person name="Cui X.M."/>
            <person name="Yuan T.T."/>
            <person name="Jiang B.G."/>
            <person name="Yang W.F."/>
            <person name="Lam T.T."/>
            <person name="Chang Q.C."/>
            <person name="Ding S.J."/>
            <person name="Wang X.J."/>
            <person name="Zhu J.G."/>
            <person name="Ruan X.D."/>
            <person name="Zhao L."/>
            <person name="Wei J.T."/>
            <person name="Ye R.Z."/>
            <person name="Que T.C."/>
            <person name="Du C.H."/>
            <person name="Zhou Y.H."/>
            <person name="Cheng J.X."/>
            <person name="Dai P.F."/>
            <person name="Guo W.B."/>
            <person name="Han X.H."/>
            <person name="Huang E.J."/>
            <person name="Li L.F."/>
            <person name="Wei W."/>
            <person name="Gao Y.C."/>
            <person name="Liu J.Z."/>
            <person name="Shao H.Z."/>
            <person name="Wang X."/>
            <person name="Wang C.C."/>
            <person name="Yang T.C."/>
            <person name="Huo Q.B."/>
            <person name="Li W."/>
            <person name="Chen H.Y."/>
            <person name="Chen S.E."/>
            <person name="Zhou L.G."/>
            <person name="Ni X.B."/>
            <person name="Tian J.H."/>
            <person name="Sheng Y."/>
            <person name="Liu T."/>
            <person name="Pan Y.S."/>
            <person name="Xia L.Y."/>
            <person name="Li J."/>
            <person name="Zhao F."/>
            <person name="Cao W.C."/>
        </authorList>
    </citation>
    <scope>NUCLEOTIDE SEQUENCE [LARGE SCALE GENOMIC DNA]</scope>
    <source>
        <strain evidence="4">HaeL-2018</strain>
    </source>
</reference>
<protein>
    <recommendedName>
        <fullName evidence="3">Peptidase S1 domain-containing protein</fullName>
    </recommendedName>
</protein>
<dbReference type="AlphaFoldDB" id="A0A9J6GDC4"/>
<dbReference type="OrthoDB" id="10061449at2759"/>
<keyword evidence="1" id="KW-1015">Disulfide bond</keyword>
<dbReference type="PROSITE" id="PS50240">
    <property type="entry name" value="TRYPSIN_DOM"/>
    <property type="match status" value="1"/>
</dbReference>
<evidence type="ECO:0000259" key="3">
    <source>
        <dbReference type="PROSITE" id="PS50240"/>
    </source>
</evidence>
<dbReference type="PANTHER" id="PTHR24250:SF27">
    <property type="entry name" value="ELASTASE 2 LIKE"/>
    <property type="match status" value="1"/>
</dbReference>
<dbReference type="Gene3D" id="2.40.10.10">
    <property type="entry name" value="Trypsin-like serine proteases"/>
    <property type="match status" value="1"/>
</dbReference>
<dbReference type="SUPFAM" id="SSF50494">
    <property type="entry name" value="Trypsin-like serine proteases"/>
    <property type="match status" value="1"/>
</dbReference>
<dbReference type="GO" id="GO:0004252">
    <property type="term" value="F:serine-type endopeptidase activity"/>
    <property type="evidence" value="ECO:0007669"/>
    <property type="project" value="InterPro"/>
</dbReference>
<accession>A0A9J6GDC4</accession>
<dbReference type="Proteomes" id="UP000821853">
    <property type="component" value="Chromosome 4"/>
</dbReference>
<dbReference type="EMBL" id="JABSTR010000006">
    <property type="protein sequence ID" value="KAH9373386.1"/>
    <property type="molecule type" value="Genomic_DNA"/>
</dbReference>
<dbReference type="GO" id="GO:0006508">
    <property type="term" value="P:proteolysis"/>
    <property type="evidence" value="ECO:0007669"/>
    <property type="project" value="InterPro"/>
</dbReference>
<dbReference type="InterPro" id="IPR009003">
    <property type="entry name" value="Peptidase_S1_PA"/>
</dbReference>
<organism evidence="4 5">
    <name type="scientific">Haemaphysalis longicornis</name>
    <name type="common">Bush tick</name>
    <dbReference type="NCBI Taxonomy" id="44386"/>
    <lineage>
        <taxon>Eukaryota</taxon>
        <taxon>Metazoa</taxon>
        <taxon>Ecdysozoa</taxon>
        <taxon>Arthropoda</taxon>
        <taxon>Chelicerata</taxon>
        <taxon>Arachnida</taxon>
        <taxon>Acari</taxon>
        <taxon>Parasitiformes</taxon>
        <taxon>Ixodida</taxon>
        <taxon>Ixodoidea</taxon>
        <taxon>Ixodidae</taxon>
        <taxon>Haemaphysalinae</taxon>
        <taxon>Haemaphysalis</taxon>
    </lineage>
</organism>
<dbReference type="InterPro" id="IPR001254">
    <property type="entry name" value="Trypsin_dom"/>
</dbReference>
<dbReference type="InterPro" id="IPR001314">
    <property type="entry name" value="Peptidase_S1A"/>
</dbReference>
<sequence>MSHLRIYFPNTPAREQAARRRSKWRPSLEASDRIEGGQEAVPGSWPWHVQLNKRSGHHLCSGALVDDQHVITAAKCLWWEAEDVRDLTVLAGAHSRDTVAEGQRSADIEEACVYKGYQGKHENNIAILKLKAPLKRSDTIQPICLPESTAPVVAGWNVYGTGYGHTHEHHDSVVHGLSQARVKTVANNVCYDENNAEVPKSVFCTVYDLGSPCQHDVGGPVMSKVGGVWTLHGVVSGGADEDKVGEHPVLHTRVALFADFIDKYTHGKGSENCDILRA</sequence>
<gene>
    <name evidence="4" type="ORF">HPB48_009431</name>
</gene>
<evidence type="ECO:0000313" key="5">
    <source>
        <dbReference type="Proteomes" id="UP000821853"/>
    </source>
</evidence>
<comment type="caution">
    <text evidence="4">The sequence shown here is derived from an EMBL/GenBank/DDBJ whole genome shotgun (WGS) entry which is preliminary data.</text>
</comment>
<evidence type="ECO:0000313" key="4">
    <source>
        <dbReference type="EMBL" id="KAH9373386.1"/>
    </source>
</evidence>
<dbReference type="FunFam" id="2.40.10.10:FF:000068">
    <property type="entry name" value="transmembrane protease serine 2"/>
    <property type="match status" value="1"/>
</dbReference>
<dbReference type="PRINTS" id="PR00722">
    <property type="entry name" value="CHYMOTRYPSIN"/>
</dbReference>
<proteinExistence type="predicted"/>
<keyword evidence="5" id="KW-1185">Reference proteome</keyword>
<dbReference type="CDD" id="cd00190">
    <property type="entry name" value="Tryp_SPc"/>
    <property type="match status" value="1"/>
</dbReference>
<evidence type="ECO:0000256" key="2">
    <source>
        <dbReference type="SAM" id="MobiDB-lite"/>
    </source>
</evidence>
<feature type="region of interest" description="Disordered" evidence="2">
    <location>
        <begin position="17"/>
        <end position="39"/>
    </location>
</feature>
<dbReference type="Pfam" id="PF00089">
    <property type="entry name" value="Trypsin"/>
    <property type="match status" value="1"/>
</dbReference>
<dbReference type="VEuPathDB" id="VectorBase:HLOH_052041"/>
<evidence type="ECO:0000256" key="1">
    <source>
        <dbReference type="ARBA" id="ARBA00023157"/>
    </source>
</evidence>